<gene>
    <name evidence="1" type="ORF">BDN70DRAFT_529933</name>
</gene>
<dbReference type="EMBL" id="MU155178">
    <property type="protein sequence ID" value="KAF9481491.1"/>
    <property type="molecule type" value="Genomic_DNA"/>
</dbReference>
<organism evidence="1 2">
    <name type="scientific">Pholiota conissans</name>
    <dbReference type="NCBI Taxonomy" id="109636"/>
    <lineage>
        <taxon>Eukaryota</taxon>
        <taxon>Fungi</taxon>
        <taxon>Dikarya</taxon>
        <taxon>Basidiomycota</taxon>
        <taxon>Agaricomycotina</taxon>
        <taxon>Agaricomycetes</taxon>
        <taxon>Agaricomycetidae</taxon>
        <taxon>Agaricales</taxon>
        <taxon>Agaricineae</taxon>
        <taxon>Strophariaceae</taxon>
        <taxon>Pholiota</taxon>
    </lineage>
</organism>
<protein>
    <submittedName>
        <fullName evidence="1">Uncharacterized protein</fullName>
    </submittedName>
</protein>
<keyword evidence="2" id="KW-1185">Reference proteome</keyword>
<reference evidence="1" key="1">
    <citation type="submission" date="2020-11" db="EMBL/GenBank/DDBJ databases">
        <authorList>
            <consortium name="DOE Joint Genome Institute"/>
            <person name="Ahrendt S."/>
            <person name="Riley R."/>
            <person name="Andreopoulos W."/>
            <person name="Labutti K."/>
            <person name="Pangilinan J."/>
            <person name="Ruiz-Duenas F.J."/>
            <person name="Barrasa J.M."/>
            <person name="Sanchez-Garcia M."/>
            <person name="Camarero S."/>
            <person name="Miyauchi S."/>
            <person name="Serrano A."/>
            <person name="Linde D."/>
            <person name="Babiker R."/>
            <person name="Drula E."/>
            <person name="Ayuso-Fernandez I."/>
            <person name="Pacheco R."/>
            <person name="Padilla G."/>
            <person name="Ferreira P."/>
            <person name="Barriuso J."/>
            <person name="Kellner H."/>
            <person name="Castanera R."/>
            <person name="Alfaro M."/>
            <person name="Ramirez L."/>
            <person name="Pisabarro A.G."/>
            <person name="Kuo A."/>
            <person name="Tritt A."/>
            <person name="Lipzen A."/>
            <person name="He G."/>
            <person name="Yan M."/>
            <person name="Ng V."/>
            <person name="Cullen D."/>
            <person name="Martin F."/>
            <person name="Rosso M.-N."/>
            <person name="Henrissat B."/>
            <person name="Hibbett D."/>
            <person name="Martinez A.T."/>
            <person name="Grigoriev I.V."/>
        </authorList>
    </citation>
    <scope>NUCLEOTIDE SEQUENCE</scope>
    <source>
        <strain evidence="1">CIRM-BRFM 674</strain>
    </source>
</reference>
<sequence length="503" mass="57902">MLSKVPSVKMTVIFFEYKGFAPRLTRGYPTLLANWLPFIRIKDRKTNYGHDIYYLKSVDNQWKDEFGALEDEESQSKWLFRTLESRYAIQKHAHACAFWEKVYSRRQNVTQDWMQRVFERFKMAEDPVKKIGIEEDLLKLPPAESDIPDQTCDRILESCDLPWTVSEGYLSSLKHDLGSRTCVQYLNKLRKYLEYEELHRSRMRILSGIYNSALHRVSLDVPFPSLGQAFRIIEDHDLLDYSEEILRVSFEEVVSLWRKHVERELVELVAAVVEHPVTKAVDLNLATTMFICPNESSCPTNTMLRPNQAMVHPCVQAVEPYLIPALSGWTPADTFRSQFGAVAWCDGSGGVRFSKADFLVLEGVVKMLGLDPQVTTSRQMDELDSILECRACNSFEEGRAALSWAAVPGHQRKAHNGSSDIHALTVLEEPEATYVRKRIKEEQATSYQLKTDCEVICMHCNSLILGLGVYREHLKEAHHIFDYNGEEVVYSVHENQIPPLYRL</sequence>
<evidence type="ECO:0000313" key="2">
    <source>
        <dbReference type="Proteomes" id="UP000807469"/>
    </source>
</evidence>
<evidence type="ECO:0000313" key="1">
    <source>
        <dbReference type="EMBL" id="KAF9481491.1"/>
    </source>
</evidence>
<name>A0A9P6CVA0_9AGAR</name>
<accession>A0A9P6CVA0</accession>
<dbReference type="AlphaFoldDB" id="A0A9P6CVA0"/>
<dbReference type="OrthoDB" id="2322499at2759"/>
<proteinExistence type="predicted"/>
<dbReference type="Proteomes" id="UP000807469">
    <property type="component" value="Unassembled WGS sequence"/>
</dbReference>
<comment type="caution">
    <text evidence="1">The sequence shown here is derived from an EMBL/GenBank/DDBJ whole genome shotgun (WGS) entry which is preliminary data.</text>
</comment>